<dbReference type="InterPro" id="IPR058047">
    <property type="entry name" value="CPSase_preATP-grasp"/>
</dbReference>
<keyword evidence="2" id="KW-0055">Arginine biosynthesis</keyword>
<dbReference type="SUPFAM" id="SSF52440">
    <property type="entry name" value="PreATP-grasp domain"/>
    <property type="match status" value="2"/>
</dbReference>
<dbReference type="PROSITE" id="PS00867">
    <property type="entry name" value="CPSASE_2"/>
    <property type="match status" value="1"/>
</dbReference>
<protein>
    <submittedName>
        <fullName evidence="15">Carbamoyl-phosphate synthase large chain</fullName>
    </submittedName>
</protein>
<evidence type="ECO:0000256" key="4">
    <source>
        <dbReference type="ARBA" id="ARBA00022605"/>
    </source>
</evidence>
<evidence type="ECO:0000256" key="3">
    <source>
        <dbReference type="ARBA" id="ARBA00022598"/>
    </source>
</evidence>
<dbReference type="SUPFAM" id="SSF51338">
    <property type="entry name" value="Composite domain of metallo-dependent hydrolases"/>
    <property type="match status" value="1"/>
</dbReference>
<dbReference type="FunFam" id="3.30.470.20:FF:000007">
    <property type="entry name" value="Carbamoyl-phosphate synthase large chain"/>
    <property type="match status" value="1"/>
</dbReference>
<dbReference type="PROSITE" id="PS00482">
    <property type="entry name" value="DIHYDROOROTASE_1"/>
    <property type="match status" value="1"/>
</dbReference>
<keyword evidence="8 13" id="KW-0067">ATP-binding</keyword>
<dbReference type="Gene3D" id="3.40.50.20">
    <property type="match status" value="2"/>
</dbReference>
<evidence type="ECO:0000256" key="11">
    <source>
        <dbReference type="ARBA" id="ARBA00023211"/>
    </source>
</evidence>
<dbReference type="EMBL" id="CASHTH010001169">
    <property type="protein sequence ID" value="CAI8012187.1"/>
    <property type="molecule type" value="Genomic_DNA"/>
</dbReference>
<dbReference type="GO" id="GO:0005737">
    <property type="term" value="C:cytoplasm"/>
    <property type="evidence" value="ECO:0007669"/>
    <property type="project" value="TreeGrafter"/>
</dbReference>
<evidence type="ECO:0000256" key="8">
    <source>
        <dbReference type="ARBA" id="ARBA00022840"/>
    </source>
</evidence>
<evidence type="ECO:0000256" key="13">
    <source>
        <dbReference type="PROSITE-ProRule" id="PRU00409"/>
    </source>
</evidence>
<dbReference type="InterPro" id="IPR004722">
    <property type="entry name" value="DHOase"/>
</dbReference>
<keyword evidence="4" id="KW-0028">Amino-acid biosynthesis</keyword>
<dbReference type="Gene3D" id="3.20.20.140">
    <property type="entry name" value="Metal-dependent hydrolases"/>
    <property type="match status" value="1"/>
</dbReference>
<evidence type="ECO:0000313" key="16">
    <source>
        <dbReference type="Proteomes" id="UP001174909"/>
    </source>
</evidence>
<keyword evidence="7" id="KW-0378">Hydrolase</keyword>
<feature type="domain" description="ATP-grasp" evidence="14">
    <location>
        <begin position="481"/>
        <end position="676"/>
    </location>
</feature>
<evidence type="ECO:0000256" key="1">
    <source>
        <dbReference type="ARBA" id="ARBA00001947"/>
    </source>
</evidence>
<dbReference type="InterPro" id="IPR011059">
    <property type="entry name" value="Metal-dep_hydrolase_composite"/>
</dbReference>
<evidence type="ECO:0000256" key="6">
    <source>
        <dbReference type="ARBA" id="ARBA00022741"/>
    </source>
</evidence>
<dbReference type="GO" id="GO:0006541">
    <property type="term" value="P:glutamine metabolic process"/>
    <property type="evidence" value="ECO:0007669"/>
    <property type="project" value="TreeGrafter"/>
</dbReference>
<dbReference type="Gene3D" id="1.10.1030.10">
    <property type="entry name" value="Carbamoyl-phosphate synthetase, large subunit oligomerisation domain"/>
    <property type="match status" value="1"/>
</dbReference>
<dbReference type="Pfam" id="PF25596">
    <property type="entry name" value="CPSase_L_D1"/>
    <property type="match status" value="2"/>
</dbReference>
<evidence type="ECO:0000256" key="12">
    <source>
        <dbReference type="ARBA" id="ARBA00047359"/>
    </source>
</evidence>
<keyword evidence="9" id="KW-0460">Magnesium</keyword>
<comment type="caution">
    <text evidence="15">The sequence shown here is derived from an EMBL/GenBank/DDBJ whole genome shotgun (WGS) entry which is preliminary data.</text>
</comment>
<dbReference type="PANTHER" id="PTHR11405">
    <property type="entry name" value="CARBAMOYLTRANSFERASE FAMILY MEMBER"/>
    <property type="match status" value="1"/>
</dbReference>
<dbReference type="CDD" id="cd01317">
    <property type="entry name" value="DHOase_IIa"/>
    <property type="match status" value="1"/>
</dbReference>
<comment type="catalytic activity">
    <reaction evidence="12">
        <text>hydrogencarbonate + NH4(+) + 2 ATP = carbamoyl phosphate + 2 ADP + phosphate + 2 H(+)</text>
        <dbReference type="Rhea" id="RHEA:18029"/>
        <dbReference type="ChEBI" id="CHEBI:15378"/>
        <dbReference type="ChEBI" id="CHEBI:17544"/>
        <dbReference type="ChEBI" id="CHEBI:28938"/>
        <dbReference type="ChEBI" id="CHEBI:30616"/>
        <dbReference type="ChEBI" id="CHEBI:43474"/>
        <dbReference type="ChEBI" id="CHEBI:58228"/>
        <dbReference type="ChEBI" id="CHEBI:456216"/>
        <dbReference type="EC" id="6.3.4.16"/>
    </reaction>
</comment>
<accession>A0AA35RJG3</accession>
<keyword evidence="5" id="KW-0479">Metal-binding</keyword>
<comment type="cofactor">
    <cofactor evidence="1">
        <name>Zn(2+)</name>
        <dbReference type="ChEBI" id="CHEBI:29105"/>
    </cofactor>
</comment>
<name>A0AA35RJG3_GEOBA</name>
<evidence type="ECO:0000259" key="14">
    <source>
        <dbReference type="PROSITE" id="PS50975"/>
    </source>
</evidence>
<dbReference type="Proteomes" id="UP001174909">
    <property type="component" value="Unassembled WGS sequence"/>
</dbReference>
<dbReference type="Pfam" id="PF02787">
    <property type="entry name" value="CPSase_L_D3"/>
    <property type="match status" value="1"/>
</dbReference>
<sequence length="1014" mass="109665">MGLIVAPGLIDMHVHLREPGFEHKETIATGTAAAAAGGFTSVACMANTSPVIDTPEKIEQVYDIARETAKTNMFPFGSITKDLAGEELTDMRGMRSAGAVGFSDDGVTVMNAALMRDALALSAELGFPIMVHCEEHNLNAGAVMNLGETSRKLGLIGSPNAAEDIIVARDIILAEMTGGHLHVLHVSTAGAVALIRQAKKRGVHVTAEACPHHWILTDTEVEKQGTNAKMHPPLRTQTDIDAIIEGLCDGTIDAIATDHAPHAPSEKAQGMLDAPNGIIGLETCLPLVFTYLVQPEHLTLGEAIAKMTAIPANILGIDRGTLSVGAVGDVTVIDVDPVHPVDVTKSRSKSQNTPFAGWELKGSGAIIIGQACEFDYSGTQACKALREEGYEITLVNSNPATIMTDPDFADQTYIEPITADTVELIIDKERPDALLPTLGGQTALNVSVELAESGVLDKYSVELIGAKLPAIQKAEDRALFKEAMTKIGLEVPESGIAHTVPEALALVQEIGFPAIIRPAFTLGGTGGGIAYNIEEYEKMVTAGLVLSPISELLIEKSVIGWKEFELEVMRDGADNVVIICSIENVDAMGVHTGDSITVAPIQTLTDKEYQLMRNSAIKIIREIGVDTGGSNIQFAVNPKTGKQVVIEMNPRVSRSSALASKATGFPIAKIAAKLAVGYNLDEIPNDITAKTPACFEPTIDYVVVKIPRWAFEKFQGTDETLTTQMKSVGEAMAIGRTFKEALQKGLRSLENGWHGLDNHPLDELPLSELPSKLSIPNVKRIFYIKAALTRGMSIEEIHAYTHIDPFFLYNLKEIVDFEKVLSQPDARQHIGQHLQGSAPNNVSLNGEPEGTNAKKLIQQAKQFGFSDRQLGDIYEVSEEAIRKCRKKLGIEVTFKTVDTCAAEFEAETPYYYSTCSSEDEVRPSDKPKIMILGGGPNRIGQGIEFDYCCVHAALALKTDGYETIMVNSNPETVSTDYDTSDRLYFEPLTREDVLNIYHKENRSGSLFSLAGRHR</sequence>
<dbReference type="InterPro" id="IPR024403">
    <property type="entry name" value="DHOase_cat"/>
</dbReference>
<dbReference type="GO" id="GO:0004087">
    <property type="term" value="F:carbamoyl-phosphate synthase (ammonia) activity"/>
    <property type="evidence" value="ECO:0007669"/>
    <property type="project" value="UniProtKB-EC"/>
</dbReference>
<evidence type="ECO:0000256" key="7">
    <source>
        <dbReference type="ARBA" id="ARBA00022801"/>
    </source>
</evidence>
<dbReference type="InterPro" id="IPR036897">
    <property type="entry name" value="CarbamoylP_synth_lsu_oligo_sf"/>
</dbReference>
<dbReference type="Pfam" id="PF12890">
    <property type="entry name" value="DHOase"/>
    <property type="match status" value="1"/>
</dbReference>
<evidence type="ECO:0000256" key="2">
    <source>
        <dbReference type="ARBA" id="ARBA00022571"/>
    </source>
</evidence>
<keyword evidence="16" id="KW-1185">Reference proteome</keyword>
<dbReference type="PROSITE" id="PS50975">
    <property type="entry name" value="ATP_GRASP"/>
    <property type="match status" value="1"/>
</dbReference>
<reference evidence="15" key="1">
    <citation type="submission" date="2023-03" db="EMBL/GenBank/DDBJ databases">
        <authorList>
            <person name="Steffen K."/>
            <person name="Cardenas P."/>
        </authorList>
    </citation>
    <scope>NUCLEOTIDE SEQUENCE</scope>
</reference>
<dbReference type="SMART" id="SM01096">
    <property type="entry name" value="CPSase_L_D3"/>
    <property type="match status" value="1"/>
</dbReference>
<dbReference type="Pfam" id="PF02786">
    <property type="entry name" value="CPSase_L_D2"/>
    <property type="match status" value="1"/>
</dbReference>
<dbReference type="InterPro" id="IPR005480">
    <property type="entry name" value="CPSase_lsu_oligo"/>
</dbReference>
<dbReference type="InterPro" id="IPR016185">
    <property type="entry name" value="PreATP-grasp_dom_sf"/>
</dbReference>
<gene>
    <name evidence="15" type="ORF">GBAR_LOCUS7822</name>
</gene>
<dbReference type="SUPFAM" id="SSF51556">
    <property type="entry name" value="Metallo-dependent hydrolases"/>
    <property type="match status" value="1"/>
</dbReference>
<dbReference type="PANTHER" id="PTHR11405:SF53">
    <property type="entry name" value="CARBAMOYL-PHOSPHATE SYNTHASE [AMMONIA], MITOCHONDRIAL"/>
    <property type="match status" value="1"/>
</dbReference>
<dbReference type="SUPFAM" id="SSF56059">
    <property type="entry name" value="Glutathione synthetase ATP-binding domain-like"/>
    <property type="match status" value="1"/>
</dbReference>
<dbReference type="PRINTS" id="PR00098">
    <property type="entry name" value="CPSASE"/>
</dbReference>
<dbReference type="InterPro" id="IPR005483">
    <property type="entry name" value="CPSase_dom"/>
</dbReference>
<keyword evidence="3" id="KW-0436">Ligase</keyword>
<dbReference type="GO" id="GO:0006526">
    <property type="term" value="P:L-arginine biosynthetic process"/>
    <property type="evidence" value="ECO:0007669"/>
    <property type="project" value="UniProtKB-KW"/>
</dbReference>
<evidence type="ECO:0000256" key="5">
    <source>
        <dbReference type="ARBA" id="ARBA00022723"/>
    </source>
</evidence>
<evidence type="ECO:0000256" key="9">
    <source>
        <dbReference type="ARBA" id="ARBA00022842"/>
    </source>
</evidence>
<dbReference type="InterPro" id="IPR032466">
    <property type="entry name" value="Metal_Hydrolase"/>
</dbReference>
<dbReference type="InterPro" id="IPR005479">
    <property type="entry name" value="CPAse_ATP-bd"/>
</dbReference>
<dbReference type="GO" id="GO:0004088">
    <property type="term" value="F:carbamoyl-phosphate synthase (glutamine-hydrolyzing) activity"/>
    <property type="evidence" value="ECO:0007669"/>
    <property type="project" value="TreeGrafter"/>
</dbReference>
<dbReference type="GO" id="GO:0046872">
    <property type="term" value="F:metal ion binding"/>
    <property type="evidence" value="ECO:0007669"/>
    <property type="project" value="UniProtKB-KW"/>
</dbReference>
<dbReference type="Gene3D" id="3.30.470.20">
    <property type="entry name" value="ATP-grasp fold, B domain"/>
    <property type="match status" value="1"/>
</dbReference>
<dbReference type="GO" id="GO:0005524">
    <property type="term" value="F:ATP binding"/>
    <property type="evidence" value="ECO:0007669"/>
    <property type="project" value="UniProtKB-UniRule"/>
</dbReference>
<dbReference type="FunFam" id="3.40.50.20:FF:000001">
    <property type="entry name" value="Carbamoyl-phosphate synthase large chain"/>
    <property type="match status" value="2"/>
</dbReference>
<evidence type="ECO:0000313" key="15">
    <source>
        <dbReference type="EMBL" id="CAI8012187.1"/>
    </source>
</evidence>
<dbReference type="PROSITE" id="PS00483">
    <property type="entry name" value="DIHYDROOROTASE_2"/>
    <property type="match status" value="1"/>
</dbReference>
<dbReference type="NCBIfam" id="NF003671">
    <property type="entry name" value="PRK05294.1"/>
    <property type="match status" value="1"/>
</dbReference>
<dbReference type="NCBIfam" id="TIGR00857">
    <property type="entry name" value="pyrC_multi"/>
    <property type="match status" value="1"/>
</dbReference>
<dbReference type="InterPro" id="IPR011761">
    <property type="entry name" value="ATP-grasp"/>
</dbReference>
<dbReference type="AlphaFoldDB" id="A0AA35RJG3"/>
<evidence type="ECO:0000256" key="10">
    <source>
        <dbReference type="ARBA" id="ARBA00022975"/>
    </source>
</evidence>
<keyword evidence="6 13" id="KW-0547">Nucleotide-binding</keyword>
<dbReference type="InterPro" id="IPR002195">
    <property type="entry name" value="Dihydroorotase_CS"/>
</dbReference>
<keyword evidence="11" id="KW-0464">Manganese</keyword>
<organism evidence="15 16">
    <name type="scientific">Geodia barretti</name>
    <name type="common">Barrett's horny sponge</name>
    <dbReference type="NCBI Taxonomy" id="519541"/>
    <lineage>
        <taxon>Eukaryota</taxon>
        <taxon>Metazoa</taxon>
        <taxon>Porifera</taxon>
        <taxon>Demospongiae</taxon>
        <taxon>Heteroscleromorpha</taxon>
        <taxon>Tetractinellida</taxon>
        <taxon>Astrophorina</taxon>
        <taxon>Geodiidae</taxon>
        <taxon>Geodia</taxon>
    </lineage>
</organism>
<keyword evidence="10" id="KW-0665">Pyrimidine biosynthesis</keyword>
<proteinExistence type="predicted"/>
<dbReference type="SUPFAM" id="SSF48108">
    <property type="entry name" value="Carbamoyl phosphate synthetase, large subunit connection domain"/>
    <property type="match status" value="1"/>
</dbReference>
<dbReference type="GO" id="GO:0004151">
    <property type="term" value="F:dihydroorotase activity"/>
    <property type="evidence" value="ECO:0007669"/>
    <property type="project" value="InterPro"/>
</dbReference>
<dbReference type="GO" id="GO:0006221">
    <property type="term" value="P:pyrimidine nucleotide biosynthetic process"/>
    <property type="evidence" value="ECO:0007669"/>
    <property type="project" value="UniProtKB-KW"/>
</dbReference>